<protein>
    <submittedName>
        <fullName evidence="2">Uncharacterized protein</fullName>
    </submittedName>
</protein>
<dbReference type="Proteomes" id="UP000324507">
    <property type="component" value="Chromosome"/>
</dbReference>
<dbReference type="AlphaFoldDB" id="A0A5P2QNY1"/>
<proteinExistence type="predicted"/>
<dbReference type="RefSeq" id="WP_150349828.1">
    <property type="nucleotide sequence ID" value="NZ_CAUQGX010000024.1"/>
</dbReference>
<organism evidence="2 3">
    <name type="scientific">Paracoccus yeei</name>
    <dbReference type="NCBI Taxonomy" id="147645"/>
    <lineage>
        <taxon>Bacteria</taxon>
        <taxon>Pseudomonadati</taxon>
        <taxon>Pseudomonadota</taxon>
        <taxon>Alphaproteobacteria</taxon>
        <taxon>Rhodobacterales</taxon>
        <taxon>Paracoccaceae</taxon>
        <taxon>Paracoccus</taxon>
    </lineage>
</organism>
<dbReference type="EMBL" id="CP044081">
    <property type="protein sequence ID" value="QEU07323.1"/>
    <property type="molecule type" value="Genomic_DNA"/>
</dbReference>
<accession>A0A5P2QNY1</accession>
<evidence type="ECO:0000256" key="1">
    <source>
        <dbReference type="SAM" id="MobiDB-lite"/>
    </source>
</evidence>
<evidence type="ECO:0000313" key="3">
    <source>
        <dbReference type="Proteomes" id="UP000324507"/>
    </source>
</evidence>
<feature type="region of interest" description="Disordered" evidence="1">
    <location>
        <begin position="1"/>
        <end position="22"/>
    </location>
</feature>
<evidence type="ECO:0000313" key="2">
    <source>
        <dbReference type="EMBL" id="QEU07323.1"/>
    </source>
</evidence>
<sequence>MMVDRKMARRERDARDAQRGQMGRDRFNNLAGRIVEVIRQAFISGETASVFGLEGPLRAGIRADLCRQGWRWRDADDEACSLLHEAFLTLRAERPNWEEGQASWAVSDDVLVSRTLCVNCGGALPEGHYKFCGDLCASAHHHALNSIKSACEGAAYDKVVKFYRRRYG</sequence>
<name>A0A5P2QNY1_9RHOB</name>
<gene>
    <name evidence="2" type="ORF">FOB51_04395</name>
</gene>
<reference evidence="2 3" key="1">
    <citation type="submission" date="2019-09" db="EMBL/GenBank/DDBJ databases">
        <title>FDA dAtabase for Regulatory Grade micrObial Sequences (FDA-ARGOS): Supporting development and validation of Infectious Disease Dx tests.</title>
        <authorList>
            <person name="Sciortino C."/>
            <person name="Tallon L."/>
            <person name="Sadzewicz L."/>
            <person name="Vavikolanu K."/>
            <person name="Mehta A."/>
            <person name="Aluvathingal J."/>
            <person name="Nadendla S."/>
            <person name="Nandy P."/>
            <person name="Geyer C."/>
            <person name="Yan Y."/>
            <person name="Sichtig H."/>
        </authorList>
    </citation>
    <scope>NUCLEOTIDE SEQUENCE [LARGE SCALE GENOMIC DNA]</scope>
    <source>
        <strain evidence="2 3">FDAARGOS_643</strain>
    </source>
</reference>